<protein>
    <recommendedName>
        <fullName evidence="5">Thiamine diphosphokinase</fullName>
        <ecNumber evidence="5">2.7.6.2</ecNumber>
    </recommendedName>
</protein>
<evidence type="ECO:0000256" key="4">
    <source>
        <dbReference type="ARBA" id="ARBA00022840"/>
    </source>
</evidence>
<evidence type="ECO:0000256" key="1">
    <source>
        <dbReference type="ARBA" id="ARBA00022679"/>
    </source>
</evidence>
<dbReference type="InterPro" id="IPR006282">
    <property type="entry name" value="Thi_PPkinase"/>
</dbReference>
<dbReference type="InterPro" id="IPR053149">
    <property type="entry name" value="TPK"/>
</dbReference>
<dbReference type="CDD" id="cd07995">
    <property type="entry name" value="TPK"/>
    <property type="match status" value="1"/>
</dbReference>
<dbReference type="GO" id="GO:0006772">
    <property type="term" value="P:thiamine metabolic process"/>
    <property type="evidence" value="ECO:0007669"/>
    <property type="project" value="UniProtKB-UniRule"/>
</dbReference>
<keyword evidence="2" id="KW-0547">Nucleotide-binding</keyword>
<evidence type="ECO:0000259" key="7">
    <source>
        <dbReference type="Pfam" id="PF04265"/>
    </source>
</evidence>
<proteinExistence type="predicted"/>
<dbReference type="AlphaFoldDB" id="A0A1X6YZB1"/>
<dbReference type="PANTHER" id="PTHR41299:SF1">
    <property type="entry name" value="THIAMINE PYROPHOSPHOKINASE"/>
    <property type="match status" value="1"/>
</dbReference>
<reference evidence="8 9" key="1">
    <citation type="submission" date="2017-03" db="EMBL/GenBank/DDBJ databases">
        <authorList>
            <person name="Afonso C.L."/>
            <person name="Miller P.J."/>
            <person name="Scott M.A."/>
            <person name="Spackman E."/>
            <person name="Goraichik I."/>
            <person name="Dimitrov K.M."/>
            <person name="Suarez D.L."/>
            <person name="Swayne D.E."/>
        </authorList>
    </citation>
    <scope>NUCLEOTIDE SEQUENCE [LARGE SCALE GENOMIC DNA]</scope>
    <source>
        <strain evidence="8 9">CECT 7751</strain>
    </source>
</reference>
<dbReference type="NCBIfam" id="TIGR01378">
    <property type="entry name" value="thi_PPkinase"/>
    <property type="match status" value="1"/>
</dbReference>
<keyword evidence="1" id="KW-0808">Transferase</keyword>
<evidence type="ECO:0000256" key="3">
    <source>
        <dbReference type="ARBA" id="ARBA00022777"/>
    </source>
</evidence>
<dbReference type="GO" id="GO:0009229">
    <property type="term" value="P:thiamine diphosphate biosynthetic process"/>
    <property type="evidence" value="ECO:0007669"/>
    <property type="project" value="InterPro"/>
</dbReference>
<name>A0A1X6YZB1_9RHOB</name>
<dbReference type="PANTHER" id="PTHR41299">
    <property type="entry name" value="THIAMINE PYROPHOSPHOKINASE"/>
    <property type="match status" value="1"/>
</dbReference>
<keyword evidence="3 8" id="KW-0418">Kinase</keyword>
<dbReference type="InterPro" id="IPR007371">
    <property type="entry name" value="TPK_catalytic"/>
</dbReference>
<sequence>MGLDAVVTSPRAVALVGGGGVPEAVLDRILALTGPVVGADGGAAALLARGVSPDAVVGDMDSLAPPVRAQVPGARVHHIPEQASTDFEKCLTRIAAPLVLGTGFLGPRADHMLAALSVLTTHPDRRCLLASDSDVAFLAPPELRLSRPAGERLSLFPMGAVTGQSEGLEWPIEGLSFAPDGQIGTSNRVTGPVRLRFDAPAMIVILPVAALEDAVVALAGSPARWPARAG</sequence>
<evidence type="ECO:0000313" key="9">
    <source>
        <dbReference type="Proteomes" id="UP000193963"/>
    </source>
</evidence>
<evidence type="ECO:0000313" key="8">
    <source>
        <dbReference type="EMBL" id="SLN36074.1"/>
    </source>
</evidence>
<dbReference type="SUPFAM" id="SSF63999">
    <property type="entry name" value="Thiamin pyrophosphokinase, catalytic domain"/>
    <property type="match status" value="1"/>
</dbReference>
<gene>
    <name evidence="8" type="ORF">PSM7751_01541</name>
</gene>
<dbReference type="InterPro" id="IPR036759">
    <property type="entry name" value="TPK_catalytic_sf"/>
</dbReference>
<dbReference type="Pfam" id="PF04265">
    <property type="entry name" value="TPK_B1_binding"/>
    <property type="match status" value="1"/>
</dbReference>
<evidence type="ECO:0000256" key="5">
    <source>
        <dbReference type="NCBIfam" id="TIGR01378"/>
    </source>
</evidence>
<accession>A0A1X6YZB1</accession>
<feature type="domain" description="Thiamin pyrophosphokinase catalytic" evidence="6">
    <location>
        <begin position="36"/>
        <end position="121"/>
    </location>
</feature>
<dbReference type="GO" id="GO:0004788">
    <property type="term" value="F:thiamine diphosphokinase activity"/>
    <property type="evidence" value="ECO:0007669"/>
    <property type="project" value="UniProtKB-UniRule"/>
</dbReference>
<evidence type="ECO:0000259" key="6">
    <source>
        <dbReference type="Pfam" id="PF04263"/>
    </source>
</evidence>
<dbReference type="GO" id="GO:0030975">
    <property type="term" value="F:thiamine binding"/>
    <property type="evidence" value="ECO:0007669"/>
    <property type="project" value="InterPro"/>
</dbReference>
<dbReference type="InterPro" id="IPR036371">
    <property type="entry name" value="TPK_B1-bd_sf"/>
</dbReference>
<keyword evidence="9" id="KW-1185">Reference proteome</keyword>
<dbReference type="EMBL" id="FWFN01000003">
    <property type="protein sequence ID" value="SLN36074.1"/>
    <property type="molecule type" value="Genomic_DNA"/>
</dbReference>
<organism evidence="8 9">
    <name type="scientific">Pseudooceanicola marinus</name>
    <dbReference type="NCBI Taxonomy" id="396013"/>
    <lineage>
        <taxon>Bacteria</taxon>
        <taxon>Pseudomonadati</taxon>
        <taxon>Pseudomonadota</taxon>
        <taxon>Alphaproteobacteria</taxon>
        <taxon>Rhodobacterales</taxon>
        <taxon>Paracoccaceae</taxon>
        <taxon>Pseudooceanicola</taxon>
    </lineage>
</organism>
<dbReference type="RefSeq" id="WP_085887427.1">
    <property type="nucleotide sequence ID" value="NZ_FWFN01000003.1"/>
</dbReference>
<dbReference type="InterPro" id="IPR007373">
    <property type="entry name" value="Thiamin_PyroPKinase_B1-bd"/>
</dbReference>
<evidence type="ECO:0000256" key="2">
    <source>
        <dbReference type="ARBA" id="ARBA00022741"/>
    </source>
</evidence>
<dbReference type="Pfam" id="PF04263">
    <property type="entry name" value="TPK_catalytic"/>
    <property type="match status" value="1"/>
</dbReference>
<keyword evidence="4" id="KW-0067">ATP-binding</keyword>
<dbReference type="Gene3D" id="3.40.50.10240">
    <property type="entry name" value="Thiamin pyrophosphokinase, catalytic domain"/>
    <property type="match status" value="1"/>
</dbReference>
<dbReference type="EC" id="2.7.6.2" evidence="5"/>
<dbReference type="Proteomes" id="UP000193963">
    <property type="component" value="Unassembled WGS sequence"/>
</dbReference>
<dbReference type="GO" id="GO:0016301">
    <property type="term" value="F:kinase activity"/>
    <property type="evidence" value="ECO:0007669"/>
    <property type="project" value="UniProtKB-KW"/>
</dbReference>
<dbReference type="SUPFAM" id="SSF63862">
    <property type="entry name" value="Thiamin pyrophosphokinase, substrate-binding domain"/>
    <property type="match status" value="1"/>
</dbReference>
<dbReference type="OrthoDB" id="7057856at2"/>
<dbReference type="GO" id="GO:0005524">
    <property type="term" value="F:ATP binding"/>
    <property type="evidence" value="ECO:0007669"/>
    <property type="project" value="UniProtKB-KW"/>
</dbReference>
<feature type="domain" description="Thiamin pyrophosphokinase thiamin-binding" evidence="7">
    <location>
        <begin position="150"/>
        <end position="200"/>
    </location>
</feature>